<evidence type="ECO:0000313" key="1">
    <source>
        <dbReference type="EMBL" id="ORY06662.1"/>
    </source>
</evidence>
<dbReference type="EMBL" id="MCFA01000115">
    <property type="protein sequence ID" value="ORY06662.1"/>
    <property type="molecule type" value="Genomic_DNA"/>
</dbReference>
<dbReference type="AlphaFoldDB" id="A0A1Y1Z8R9"/>
<name>A0A1Y1Z8R9_9PLEO</name>
<evidence type="ECO:0000313" key="2">
    <source>
        <dbReference type="Proteomes" id="UP000193144"/>
    </source>
</evidence>
<comment type="caution">
    <text evidence="1">The sequence shown here is derived from an EMBL/GenBank/DDBJ whole genome shotgun (WGS) entry which is preliminary data.</text>
</comment>
<accession>A0A1Y1Z8R9</accession>
<gene>
    <name evidence="1" type="ORF">BCR34DRAFT_604149</name>
</gene>
<dbReference type="Proteomes" id="UP000193144">
    <property type="component" value="Unassembled WGS sequence"/>
</dbReference>
<organism evidence="1 2">
    <name type="scientific">Clohesyomyces aquaticus</name>
    <dbReference type="NCBI Taxonomy" id="1231657"/>
    <lineage>
        <taxon>Eukaryota</taxon>
        <taxon>Fungi</taxon>
        <taxon>Dikarya</taxon>
        <taxon>Ascomycota</taxon>
        <taxon>Pezizomycotina</taxon>
        <taxon>Dothideomycetes</taxon>
        <taxon>Pleosporomycetidae</taxon>
        <taxon>Pleosporales</taxon>
        <taxon>Lindgomycetaceae</taxon>
        <taxon>Clohesyomyces</taxon>
    </lineage>
</organism>
<proteinExistence type="predicted"/>
<reference evidence="1 2" key="1">
    <citation type="submission" date="2016-07" db="EMBL/GenBank/DDBJ databases">
        <title>Pervasive Adenine N6-methylation of Active Genes in Fungi.</title>
        <authorList>
            <consortium name="DOE Joint Genome Institute"/>
            <person name="Mondo S.J."/>
            <person name="Dannebaum R.O."/>
            <person name="Kuo R.C."/>
            <person name="Labutti K."/>
            <person name="Haridas S."/>
            <person name="Kuo A."/>
            <person name="Salamov A."/>
            <person name="Ahrendt S.R."/>
            <person name="Lipzen A."/>
            <person name="Sullivan W."/>
            <person name="Andreopoulos W.B."/>
            <person name="Clum A."/>
            <person name="Lindquist E."/>
            <person name="Daum C."/>
            <person name="Ramamoorthy G.K."/>
            <person name="Gryganskyi A."/>
            <person name="Culley D."/>
            <person name="Magnuson J.K."/>
            <person name="James T.Y."/>
            <person name="O'Malley M.A."/>
            <person name="Stajich J.E."/>
            <person name="Spatafora J.W."/>
            <person name="Visel A."/>
            <person name="Grigoriev I.V."/>
        </authorList>
    </citation>
    <scope>NUCLEOTIDE SEQUENCE [LARGE SCALE GENOMIC DNA]</scope>
    <source>
        <strain evidence="1 2">CBS 115471</strain>
    </source>
</reference>
<protein>
    <submittedName>
        <fullName evidence="1">Uncharacterized protein</fullName>
    </submittedName>
</protein>
<keyword evidence="2" id="KW-1185">Reference proteome</keyword>
<sequence>MYQEFNRTWTVTQYFLLNTLFIDTSLSVLATENIPTCTEIRYTFTMLDFAPLRKLPYGSTVSKLMT</sequence>